<comment type="caution">
    <text evidence="1">The sequence shown here is derived from an EMBL/GenBank/DDBJ whole genome shotgun (WGS) entry which is preliminary data.</text>
</comment>
<proteinExistence type="predicted"/>
<gene>
    <name evidence="1" type="ORF">LCGC14_2048960</name>
</gene>
<protein>
    <submittedName>
        <fullName evidence="1">Uncharacterized protein</fullName>
    </submittedName>
</protein>
<evidence type="ECO:0000313" key="1">
    <source>
        <dbReference type="EMBL" id="KKL76029.1"/>
    </source>
</evidence>
<dbReference type="EMBL" id="LAZR01024181">
    <property type="protein sequence ID" value="KKL76029.1"/>
    <property type="molecule type" value="Genomic_DNA"/>
</dbReference>
<reference evidence="1" key="1">
    <citation type="journal article" date="2015" name="Nature">
        <title>Complex archaea that bridge the gap between prokaryotes and eukaryotes.</title>
        <authorList>
            <person name="Spang A."/>
            <person name="Saw J.H."/>
            <person name="Jorgensen S.L."/>
            <person name="Zaremba-Niedzwiedzka K."/>
            <person name="Martijn J."/>
            <person name="Lind A.E."/>
            <person name="van Eijk R."/>
            <person name="Schleper C."/>
            <person name="Guy L."/>
            <person name="Ettema T.J."/>
        </authorList>
    </citation>
    <scope>NUCLEOTIDE SEQUENCE</scope>
</reference>
<accession>A0A0F9EPQ5</accession>
<sequence length="76" mass="7785">MNAVYAILSIAIATWISSCAAADIPPPNPCAKVTVIIEGTIVEPVESGVSSLQTDIPVIIGPMVPGIITLDLLGEN</sequence>
<dbReference type="AlphaFoldDB" id="A0A0F9EPQ5"/>
<name>A0A0F9EPQ5_9ZZZZ</name>
<organism evidence="1">
    <name type="scientific">marine sediment metagenome</name>
    <dbReference type="NCBI Taxonomy" id="412755"/>
    <lineage>
        <taxon>unclassified sequences</taxon>
        <taxon>metagenomes</taxon>
        <taxon>ecological metagenomes</taxon>
    </lineage>
</organism>